<gene>
    <name evidence="1" type="ORF">ACFQ03_01155</name>
</gene>
<sequence>MHPRVKVSIRCKACGERFVLKGNREKGRIETGFKRCLCDNERDFDIDILDYD</sequence>
<protein>
    <submittedName>
        <fullName evidence="1">Uncharacterized protein</fullName>
    </submittedName>
</protein>
<reference evidence="2" key="1">
    <citation type="journal article" date="2019" name="Int. J. Syst. Evol. Microbiol.">
        <title>The Global Catalogue of Microorganisms (GCM) 10K type strain sequencing project: providing services to taxonomists for standard genome sequencing and annotation.</title>
        <authorList>
            <consortium name="The Broad Institute Genomics Platform"/>
            <consortium name="The Broad Institute Genome Sequencing Center for Infectious Disease"/>
            <person name="Wu L."/>
            <person name="Ma J."/>
        </authorList>
    </citation>
    <scope>NUCLEOTIDE SEQUENCE [LARGE SCALE GENOMIC DNA]</scope>
    <source>
        <strain evidence="2">CCUG 57263</strain>
    </source>
</reference>
<evidence type="ECO:0000313" key="1">
    <source>
        <dbReference type="EMBL" id="MFD0867755.1"/>
    </source>
</evidence>
<evidence type="ECO:0000313" key="2">
    <source>
        <dbReference type="Proteomes" id="UP001597120"/>
    </source>
</evidence>
<proteinExistence type="predicted"/>
<name>A0ABW3D788_9BACL</name>
<dbReference type="RefSeq" id="WP_186328193.1">
    <property type="nucleotide sequence ID" value="NZ_JBHTIU010000003.1"/>
</dbReference>
<accession>A0ABW3D788</accession>
<organism evidence="1 2">
    <name type="scientific">Paenibacillus residui</name>
    <dbReference type="NCBI Taxonomy" id="629724"/>
    <lineage>
        <taxon>Bacteria</taxon>
        <taxon>Bacillati</taxon>
        <taxon>Bacillota</taxon>
        <taxon>Bacilli</taxon>
        <taxon>Bacillales</taxon>
        <taxon>Paenibacillaceae</taxon>
        <taxon>Paenibacillus</taxon>
    </lineage>
</organism>
<dbReference type="Proteomes" id="UP001597120">
    <property type="component" value="Unassembled WGS sequence"/>
</dbReference>
<dbReference type="EMBL" id="JBHTIU010000003">
    <property type="protein sequence ID" value="MFD0867755.1"/>
    <property type="molecule type" value="Genomic_DNA"/>
</dbReference>
<keyword evidence="2" id="KW-1185">Reference proteome</keyword>
<comment type="caution">
    <text evidence="1">The sequence shown here is derived from an EMBL/GenBank/DDBJ whole genome shotgun (WGS) entry which is preliminary data.</text>
</comment>